<dbReference type="InterPro" id="IPR036412">
    <property type="entry name" value="HAD-like_sf"/>
</dbReference>
<evidence type="ECO:0000256" key="3">
    <source>
        <dbReference type="ARBA" id="ARBA00022723"/>
    </source>
</evidence>
<evidence type="ECO:0000313" key="5">
    <source>
        <dbReference type="EMBL" id="WAI49892.1"/>
    </source>
</evidence>
<name>A0ABY6ZY53_9PSED</name>
<evidence type="ECO:0000256" key="4">
    <source>
        <dbReference type="ARBA" id="ARBA00022842"/>
    </source>
</evidence>
<dbReference type="Gene3D" id="1.10.150.240">
    <property type="entry name" value="Putative phosphatase, domain 2"/>
    <property type="match status" value="1"/>
</dbReference>
<dbReference type="RefSeq" id="WP_254469883.1">
    <property type="nucleotide sequence ID" value="NZ_CP113432.1"/>
</dbReference>
<protein>
    <submittedName>
        <fullName evidence="5">HAD family hydrolase</fullName>
    </submittedName>
</protein>
<dbReference type="PANTHER" id="PTHR46193:SF10">
    <property type="entry name" value="6-PHOSPHOGLUCONATE PHOSPHATASE"/>
    <property type="match status" value="1"/>
</dbReference>
<keyword evidence="5" id="KW-0378">Hydrolase</keyword>
<sequence length="222" mass="24125">MDEPIEAVIFDCDGTLVDSERLSAGLIVTLLGERNVRTSLEAILSIYRGERFQDVVERLGQLYPGIAPAQFLAEYRQRSLPWLRAHLKPMPGAVELVRRLRVAKCVASNGPRDKIETSLSCAGLLDDFRGQVISAYEVGAWKPDPKLILHAARSLGVAPQRCLVVDDSLPGLRAGLDAGARAIGFGEVDFASLGLEIARVRDMAELGRLLGDLELLAPPSAR</sequence>
<evidence type="ECO:0000256" key="2">
    <source>
        <dbReference type="ARBA" id="ARBA00006171"/>
    </source>
</evidence>
<dbReference type="CDD" id="cd07526">
    <property type="entry name" value="HAD_BPGM_like"/>
    <property type="match status" value="1"/>
</dbReference>
<organism evidence="5 6">
    <name type="scientific">Pseudomonas triclosanedens</name>
    <dbReference type="NCBI Taxonomy" id="2961893"/>
    <lineage>
        <taxon>Bacteria</taxon>
        <taxon>Pseudomonadati</taxon>
        <taxon>Pseudomonadota</taxon>
        <taxon>Gammaproteobacteria</taxon>
        <taxon>Pseudomonadales</taxon>
        <taxon>Pseudomonadaceae</taxon>
        <taxon>Pseudomonas</taxon>
    </lineage>
</organism>
<dbReference type="NCBIfam" id="TIGR01509">
    <property type="entry name" value="HAD-SF-IA-v3"/>
    <property type="match status" value="1"/>
</dbReference>
<gene>
    <name evidence="5" type="ORF">OU419_01085</name>
</gene>
<dbReference type="PRINTS" id="PR00413">
    <property type="entry name" value="HADHALOGNASE"/>
</dbReference>
<comment type="similarity">
    <text evidence="2">Belongs to the HAD-like hydrolase superfamily. CbbY/CbbZ/Gph/YieH family.</text>
</comment>
<dbReference type="InterPro" id="IPR006439">
    <property type="entry name" value="HAD-SF_hydro_IA"/>
</dbReference>
<dbReference type="InterPro" id="IPR051600">
    <property type="entry name" value="Beta-PGM-like"/>
</dbReference>
<dbReference type="SUPFAM" id="SSF56784">
    <property type="entry name" value="HAD-like"/>
    <property type="match status" value="1"/>
</dbReference>
<dbReference type="EMBL" id="CP113432">
    <property type="protein sequence ID" value="WAI49892.1"/>
    <property type="molecule type" value="Genomic_DNA"/>
</dbReference>
<dbReference type="InterPro" id="IPR023214">
    <property type="entry name" value="HAD_sf"/>
</dbReference>
<proteinExistence type="inferred from homology"/>
<evidence type="ECO:0000256" key="1">
    <source>
        <dbReference type="ARBA" id="ARBA00001946"/>
    </source>
</evidence>
<dbReference type="SFLD" id="SFLDG01129">
    <property type="entry name" value="C1.5:_HAD__Beta-PGM__Phosphata"/>
    <property type="match status" value="1"/>
</dbReference>
<dbReference type="Proteomes" id="UP001163624">
    <property type="component" value="Chromosome"/>
</dbReference>
<comment type="cofactor">
    <cofactor evidence="1">
        <name>Mg(2+)</name>
        <dbReference type="ChEBI" id="CHEBI:18420"/>
    </cofactor>
</comment>
<reference evidence="5" key="1">
    <citation type="submission" date="2022-11" db="EMBL/GenBank/DDBJ databases">
        <title>Pseudomonas triclosanedens sp. nov., a triclosan degrader isolated from activated sludge.</title>
        <authorList>
            <person name="Yin Y."/>
            <person name="Lu Z."/>
        </authorList>
    </citation>
    <scope>NUCLEOTIDE SEQUENCE</scope>
    <source>
        <strain evidence="5">ZM23</strain>
    </source>
</reference>
<keyword evidence="3" id="KW-0479">Metal-binding</keyword>
<accession>A0ABY6ZY53</accession>
<evidence type="ECO:0000313" key="6">
    <source>
        <dbReference type="Proteomes" id="UP001163624"/>
    </source>
</evidence>
<dbReference type="PANTHER" id="PTHR46193">
    <property type="entry name" value="6-PHOSPHOGLUCONATE PHOSPHATASE"/>
    <property type="match status" value="1"/>
</dbReference>
<dbReference type="Gene3D" id="3.40.50.1000">
    <property type="entry name" value="HAD superfamily/HAD-like"/>
    <property type="match status" value="1"/>
</dbReference>
<keyword evidence="4" id="KW-0460">Magnesium</keyword>
<dbReference type="InterPro" id="IPR023198">
    <property type="entry name" value="PGP-like_dom2"/>
</dbReference>
<dbReference type="Pfam" id="PF00702">
    <property type="entry name" value="Hydrolase"/>
    <property type="match status" value="1"/>
</dbReference>
<dbReference type="GO" id="GO:0016787">
    <property type="term" value="F:hydrolase activity"/>
    <property type="evidence" value="ECO:0007669"/>
    <property type="project" value="UniProtKB-KW"/>
</dbReference>
<dbReference type="SFLD" id="SFLDS00003">
    <property type="entry name" value="Haloacid_Dehalogenase"/>
    <property type="match status" value="1"/>
</dbReference>
<keyword evidence="6" id="KW-1185">Reference proteome</keyword>